<feature type="region of interest" description="Disordered" evidence="1">
    <location>
        <begin position="1"/>
        <end position="27"/>
    </location>
</feature>
<dbReference type="EMBL" id="CAJVQB010081830">
    <property type="protein sequence ID" value="CAG8846021.1"/>
    <property type="molecule type" value="Genomic_DNA"/>
</dbReference>
<proteinExistence type="predicted"/>
<feature type="non-terminal residue" evidence="2">
    <location>
        <position position="85"/>
    </location>
</feature>
<gene>
    <name evidence="2" type="ORF">GMARGA_LOCUS37956</name>
</gene>
<evidence type="ECO:0000256" key="1">
    <source>
        <dbReference type="SAM" id="MobiDB-lite"/>
    </source>
</evidence>
<comment type="caution">
    <text evidence="2">The sequence shown here is derived from an EMBL/GenBank/DDBJ whole genome shotgun (WGS) entry which is preliminary data.</text>
</comment>
<evidence type="ECO:0000313" key="3">
    <source>
        <dbReference type="Proteomes" id="UP000789901"/>
    </source>
</evidence>
<name>A0ABN7X334_GIGMA</name>
<keyword evidence="3" id="KW-1185">Reference proteome</keyword>
<reference evidence="2 3" key="1">
    <citation type="submission" date="2021-06" db="EMBL/GenBank/DDBJ databases">
        <authorList>
            <person name="Kallberg Y."/>
            <person name="Tangrot J."/>
            <person name="Rosling A."/>
        </authorList>
    </citation>
    <scope>NUCLEOTIDE SEQUENCE [LARGE SCALE GENOMIC DNA]</scope>
    <source>
        <strain evidence="2 3">120-4 pot B 10/14</strain>
    </source>
</reference>
<organism evidence="2 3">
    <name type="scientific">Gigaspora margarita</name>
    <dbReference type="NCBI Taxonomy" id="4874"/>
    <lineage>
        <taxon>Eukaryota</taxon>
        <taxon>Fungi</taxon>
        <taxon>Fungi incertae sedis</taxon>
        <taxon>Mucoromycota</taxon>
        <taxon>Glomeromycotina</taxon>
        <taxon>Glomeromycetes</taxon>
        <taxon>Diversisporales</taxon>
        <taxon>Gigasporaceae</taxon>
        <taxon>Gigaspora</taxon>
    </lineage>
</organism>
<sequence>MESRFDILPKNKKEDNSSRKIKTKTDRKDIYQKSKEEIFIKELRKNIPFLVENSEGLRNISGFYENKKVLDYQIGNPLGKSESLK</sequence>
<dbReference type="Proteomes" id="UP000789901">
    <property type="component" value="Unassembled WGS sequence"/>
</dbReference>
<evidence type="ECO:0000313" key="2">
    <source>
        <dbReference type="EMBL" id="CAG8846021.1"/>
    </source>
</evidence>
<protein>
    <submittedName>
        <fullName evidence="2">10454_t:CDS:1</fullName>
    </submittedName>
</protein>
<accession>A0ABN7X334</accession>